<keyword evidence="1" id="KW-0472">Membrane</keyword>
<dbReference type="Proteomes" id="UP001595816">
    <property type="component" value="Unassembled WGS sequence"/>
</dbReference>
<feature type="transmembrane region" description="Helical" evidence="1">
    <location>
        <begin position="21"/>
        <end position="41"/>
    </location>
</feature>
<protein>
    <recommendedName>
        <fullName evidence="4">Secreted protein</fullName>
    </recommendedName>
</protein>
<dbReference type="RefSeq" id="WP_253753719.1">
    <property type="nucleotide sequence ID" value="NZ_JAMZDZ010000001.1"/>
</dbReference>
<evidence type="ECO:0000313" key="2">
    <source>
        <dbReference type="EMBL" id="MFC4132186.1"/>
    </source>
</evidence>
<organism evidence="2 3">
    <name type="scientific">Hamadaea flava</name>
    <dbReference type="NCBI Taxonomy" id="1742688"/>
    <lineage>
        <taxon>Bacteria</taxon>
        <taxon>Bacillati</taxon>
        <taxon>Actinomycetota</taxon>
        <taxon>Actinomycetes</taxon>
        <taxon>Micromonosporales</taxon>
        <taxon>Micromonosporaceae</taxon>
        <taxon>Hamadaea</taxon>
    </lineage>
</organism>
<evidence type="ECO:0008006" key="4">
    <source>
        <dbReference type="Google" id="ProtNLM"/>
    </source>
</evidence>
<name>A0ABV8LP20_9ACTN</name>
<evidence type="ECO:0000313" key="3">
    <source>
        <dbReference type="Proteomes" id="UP001595816"/>
    </source>
</evidence>
<keyword evidence="1" id="KW-1133">Transmembrane helix</keyword>
<proteinExistence type="predicted"/>
<dbReference type="EMBL" id="JBHSAY010000009">
    <property type="protein sequence ID" value="MFC4132186.1"/>
    <property type="molecule type" value="Genomic_DNA"/>
</dbReference>
<reference evidence="3" key="1">
    <citation type="journal article" date="2019" name="Int. J. Syst. Evol. Microbiol.">
        <title>The Global Catalogue of Microorganisms (GCM) 10K type strain sequencing project: providing services to taxonomists for standard genome sequencing and annotation.</title>
        <authorList>
            <consortium name="The Broad Institute Genomics Platform"/>
            <consortium name="The Broad Institute Genome Sequencing Center for Infectious Disease"/>
            <person name="Wu L."/>
            <person name="Ma J."/>
        </authorList>
    </citation>
    <scope>NUCLEOTIDE SEQUENCE [LARGE SCALE GENOMIC DNA]</scope>
    <source>
        <strain evidence="3">CGMCC 4.7289</strain>
    </source>
</reference>
<gene>
    <name evidence="2" type="ORF">ACFOZ4_16365</name>
</gene>
<evidence type="ECO:0000256" key="1">
    <source>
        <dbReference type="SAM" id="Phobius"/>
    </source>
</evidence>
<keyword evidence="3" id="KW-1185">Reference proteome</keyword>
<accession>A0ABV8LP20</accession>
<comment type="caution">
    <text evidence="2">The sequence shown here is derived from an EMBL/GenBank/DDBJ whole genome shotgun (WGS) entry which is preliminary data.</text>
</comment>
<sequence length="83" mass="9432">MLGAGERLRRVLILTRIGVRLLVFALTGQIAFGLLLLVLELRIVVRPGDEGRLLLRFLVVPVRSLPAVSHEITRYPMIHRRKP</sequence>
<keyword evidence="1" id="KW-0812">Transmembrane</keyword>